<evidence type="ECO:0000256" key="2">
    <source>
        <dbReference type="ARBA" id="ARBA00022980"/>
    </source>
</evidence>
<reference evidence="6" key="1">
    <citation type="journal article" date="2022" name="DNA Res.">
        <title>Genome analysis of five recently described species of the CUG-Ser clade uncovers Candida theae as a new hybrid lineage with pathogenic potential in the Candida parapsilosis species complex.</title>
        <authorList>
            <person name="Mixao V."/>
            <person name="Del Olmo V."/>
            <person name="Hegedusova E."/>
            <person name="Saus E."/>
            <person name="Pryszcz L."/>
            <person name="Cillingova A."/>
            <person name="Nosek J."/>
            <person name="Gabaldon T."/>
        </authorList>
    </citation>
    <scope>NUCLEOTIDE SEQUENCE</scope>
    <source>
        <strain evidence="6">CBS 10844</strain>
    </source>
</reference>
<comment type="similarity">
    <text evidence="1">Belongs to the bacterial ribosomal protein bL9 family.</text>
</comment>
<protein>
    <recommendedName>
        <fullName evidence="5">Ribosomal protein L9 domain-containing protein</fullName>
    </recommendedName>
</protein>
<dbReference type="PROSITE" id="PS00651">
    <property type="entry name" value="RIBOSOMAL_L9"/>
    <property type="match status" value="1"/>
</dbReference>
<proteinExistence type="inferred from homology"/>
<dbReference type="SUPFAM" id="SSF55658">
    <property type="entry name" value="L9 N-domain-like"/>
    <property type="match status" value="1"/>
</dbReference>
<dbReference type="EMBL" id="JAHUZD010000126">
    <property type="protein sequence ID" value="KAI3403493.2"/>
    <property type="molecule type" value="Genomic_DNA"/>
</dbReference>
<dbReference type="GO" id="GO:0003735">
    <property type="term" value="F:structural constituent of ribosome"/>
    <property type="evidence" value="ECO:0007669"/>
    <property type="project" value="InterPro"/>
</dbReference>
<dbReference type="Pfam" id="PF01281">
    <property type="entry name" value="Ribosomal_L9_N"/>
    <property type="match status" value="1"/>
</dbReference>
<name>A0AAI9SUV3_9ASCO</name>
<dbReference type="InterPro" id="IPR020070">
    <property type="entry name" value="Ribosomal_bL9_N"/>
</dbReference>
<sequence length="263" mass="29711">MSTLMIRMRACSAPSYAIRTFKQRTVNKLVEVQLLTDVPNIGVKGQVLNVKPGFMRNYLHVDNKACYITPKTPPRLPVVDIEMIRARQRKEKLEKEEAQKQSNAQAQAQSGAGADADAKAEAEQGPMSFSELSDLFNIMKSPTKKSNQVKPELQIQSNPYKSETAIPGFEEVIDVRYKSINDVVVKLPKLITLQASEMPIGRRFIAKYISEKSGFAVDPYILHLSYIDTPDQEIKEINEVGRYNVKITSDKENITHTRILEIE</sequence>
<evidence type="ECO:0000259" key="5">
    <source>
        <dbReference type="PROSITE" id="PS00651"/>
    </source>
</evidence>
<evidence type="ECO:0000313" key="7">
    <source>
        <dbReference type="Proteomes" id="UP001202479"/>
    </source>
</evidence>
<evidence type="ECO:0000256" key="4">
    <source>
        <dbReference type="SAM" id="MobiDB-lite"/>
    </source>
</evidence>
<evidence type="ECO:0000256" key="1">
    <source>
        <dbReference type="ARBA" id="ARBA00010605"/>
    </source>
</evidence>
<feature type="region of interest" description="Disordered" evidence="4">
    <location>
        <begin position="90"/>
        <end position="123"/>
    </location>
</feature>
<feature type="compositionally biased region" description="Low complexity" evidence="4">
    <location>
        <begin position="100"/>
        <end position="115"/>
    </location>
</feature>
<dbReference type="GO" id="GO:0006412">
    <property type="term" value="P:translation"/>
    <property type="evidence" value="ECO:0007669"/>
    <property type="project" value="InterPro"/>
</dbReference>
<dbReference type="InterPro" id="IPR009027">
    <property type="entry name" value="Ribosomal_bL9/RNase_H1_N"/>
</dbReference>
<organism evidence="6 7">
    <name type="scientific">Candida oxycetoniae</name>
    <dbReference type="NCBI Taxonomy" id="497107"/>
    <lineage>
        <taxon>Eukaryota</taxon>
        <taxon>Fungi</taxon>
        <taxon>Dikarya</taxon>
        <taxon>Ascomycota</taxon>
        <taxon>Saccharomycotina</taxon>
        <taxon>Pichiomycetes</taxon>
        <taxon>Debaryomycetaceae</taxon>
        <taxon>Candida/Lodderomyces clade</taxon>
        <taxon>Candida</taxon>
    </lineage>
</organism>
<evidence type="ECO:0000313" key="6">
    <source>
        <dbReference type="EMBL" id="KAI3403493.2"/>
    </source>
</evidence>
<feature type="domain" description="Ribosomal protein L9" evidence="5">
    <location>
        <begin position="42"/>
        <end position="69"/>
    </location>
</feature>
<dbReference type="Gene3D" id="3.40.5.10">
    <property type="entry name" value="Ribosomal protein L9, N-terminal domain"/>
    <property type="match status" value="1"/>
</dbReference>
<keyword evidence="3" id="KW-0687">Ribonucleoprotein</keyword>
<dbReference type="Proteomes" id="UP001202479">
    <property type="component" value="Unassembled WGS sequence"/>
</dbReference>
<dbReference type="RefSeq" id="XP_049179240.1">
    <property type="nucleotide sequence ID" value="XM_049325145.1"/>
</dbReference>
<dbReference type="AlphaFoldDB" id="A0AAI9SUV3"/>
<dbReference type="GO" id="GO:1990904">
    <property type="term" value="C:ribonucleoprotein complex"/>
    <property type="evidence" value="ECO:0007669"/>
    <property type="project" value="UniProtKB-KW"/>
</dbReference>
<dbReference type="InterPro" id="IPR000244">
    <property type="entry name" value="Ribosomal_bL9"/>
</dbReference>
<gene>
    <name evidence="6" type="ORF">KGF56_003777</name>
</gene>
<keyword evidence="2" id="KW-0689">Ribosomal protein</keyword>
<dbReference type="InterPro" id="IPR036935">
    <property type="entry name" value="Ribosomal_bL9_N_sf"/>
</dbReference>
<accession>A0AAI9SUV3</accession>
<comment type="caution">
    <text evidence="6">The sequence shown here is derived from an EMBL/GenBank/DDBJ whole genome shotgun (WGS) entry which is preliminary data.</text>
</comment>
<keyword evidence="7" id="KW-1185">Reference proteome</keyword>
<dbReference type="GeneID" id="73381392"/>
<evidence type="ECO:0000256" key="3">
    <source>
        <dbReference type="ARBA" id="ARBA00023274"/>
    </source>
</evidence>
<dbReference type="GO" id="GO:0005840">
    <property type="term" value="C:ribosome"/>
    <property type="evidence" value="ECO:0007669"/>
    <property type="project" value="UniProtKB-KW"/>
</dbReference>
<dbReference type="PANTHER" id="PTHR21368">
    <property type="entry name" value="50S RIBOSOMAL PROTEIN L9"/>
    <property type="match status" value="1"/>
</dbReference>